<dbReference type="WBParaSite" id="PSAMB.scaffold2384size23478.g17524.t1">
    <property type="protein sequence ID" value="PSAMB.scaffold2384size23478.g17524.t1"/>
    <property type="gene ID" value="PSAMB.scaffold2384size23478.g17524"/>
</dbReference>
<protein>
    <submittedName>
        <fullName evidence="3">Uncharacterized protein</fullName>
    </submittedName>
</protein>
<feature type="region of interest" description="Disordered" evidence="1">
    <location>
        <begin position="35"/>
        <end position="71"/>
    </location>
</feature>
<sequence length="234" mass="25819">MRRERPPPDVPSRRFSFGSQARKLIGRRLVGLGNVWRHDDHADRGPQQQRPTESGERRSGPIAIGRGAGRERRPWSIESFAAVVLKARGRSADGRTKESSTSLTGDAAQAVNLDQRTLSLPTVVALRTNCVAQCVARSQVLDPGVLAQRPDQRLHAAQRLVAIEETACVGGRASGLIILRRSEAKRRRRSKAVWGSPLVHAFWPRCAHDYRVTHGRRQSPSDGKTRARDAALAP</sequence>
<feature type="region of interest" description="Disordered" evidence="1">
    <location>
        <begin position="214"/>
        <end position="234"/>
    </location>
</feature>
<dbReference type="Proteomes" id="UP000887566">
    <property type="component" value="Unplaced"/>
</dbReference>
<dbReference type="AlphaFoldDB" id="A0A914VTW8"/>
<reference evidence="3" key="1">
    <citation type="submission" date="2022-11" db="UniProtKB">
        <authorList>
            <consortium name="WormBaseParasite"/>
        </authorList>
    </citation>
    <scope>IDENTIFICATION</scope>
</reference>
<evidence type="ECO:0000313" key="3">
    <source>
        <dbReference type="WBParaSite" id="PSAMB.scaffold2384size23478.g17524.t1"/>
    </source>
</evidence>
<evidence type="ECO:0000256" key="1">
    <source>
        <dbReference type="SAM" id="MobiDB-lite"/>
    </source>
</evidence>
<keyword evidence="2" id="KW-1185">Reference proteome</keyword>
<accession>A0A914VTW8</accession>
<organism evidence="2 3">
    <name type="scientific">Plectus sambesii</name>
    <dbReference type="NCBI Taxonomy" id="2011161"/>
    <lineage>
        <taxon>Eukaryota</taxon>
        <taxon>Metazoa</taxon>
        <taxon>Ecdysozoa</taxon>
        <taxon>Nematoda</taxon>
        <taxon>Chromadorea</taxon>
        <taxon>Plectida</taxon>
        <taxon>Plectina</taxon>
        <taxon>Plectoidea</taxon>
        <taxon>Plectidae</taxon>
        <taxon>Plectus</taxon>
    </lineage>
</organism>
<proteinExistence type="predicted"/>
<name>A0A914VTW8_9BILA</name>
<evidence type="ECO:0000313" key="2">
    <source>
        <dbReference type="Proteomes" id="UP000887566"/>
    </source>
</evidence>
<feature type="compositionally biased region" description="Basic and acidic residues" evidence="1">
    <location>
        <begin position="223"/>
        <end position="234"/>
    </location>
</feature>